<dbReference type="AlphaFoldDB" id="A0A2A2I8A5"/>
<comment type="subunit">
    <text evidence="10">Homodimer.</text>
</comment>
<organism evidence="13 15">
    <name type="scientific">Tamilnaduibacter salinus</name>
    <dbReference type="NCBI Taxonomy" id="1484056"/>
    <lineage>
        <taxon>Bacteria</taxon>
        <taxon>Pseudomonadati</taxon>
        <taxon>Pseudomonadota</taxon>
        <taxon>Gammaproteobacteria</taxon>
        <taxon>Pseudomonadales</taxon>
        <taxon>Marinobacteraceae</taxon>
        <taxon>Tamilnaduibacter</taxon>
    </lineage>
</organism>
<evidence type="ECO:0000256" key="6">
    <source>
        <dbReference type="ARBA" id="ARBA00022779"/>
    </source>
</evidence>
<dbReference type="EC" id="3.1.3.-" evidence="10"/>
<evidence type="ECO:0000256" key="2">
    <source>
        <dbReference type="ARBA" id="ARBA00005908"/>
    </source>
</evidence>
<feature type="region of interest" description="Disordered" evidence="12">
    <location>
        <begin position="216"/>
        <end position="255"/>
    </location>
</feature>
<name>A0A2A2I8A5_9GAMM</name>
<dbReference type="EMBL" id="NMPM01000006">
    <property type="protein sequence ID" value="PAV27355.1"/>
    <property type="molecule type" value="Genomic_DNA"/>
</dbReference>
<reference evidence="13 15" key="1">
    <citation type="submission" date="2017-07" db="EMBL/GenBank/DDBJ databases">
        <title>Tamlnaduibacter salinus (Mi-7) genome sequencing.</title>
        <authorList>
            <person name="Verma A."/>
            <person name="Krishnamurthi S."/>
        </authorList>
    </citation>
    <scope>NUCLEOTIDE SEQUENCE [LARGE SCALE GENOMIC DNA]</scope>
    <source>
        <strain evidence="13 15">Mi-7</strain>
    </source>
</reference>
<dbReference type="Proteomes" id="UP000218332">
    <property type="component" value="Unassembled WGS sequence"/>
</dbReference>
<evidence type="ECO:0000256" key="12">
    <source>
        <dbReference type="SAM" id="MobiDB-lite"/>
    </source>
</evidence>
<dbReference type="InterPro" id="IPR050992">
    <property type="entry name" value="CheZ_family_phosphatases"/>
</dbReference>
<sequence length="266" mass="30000">MGNGNHEKGQLDPEFEAQLKSQAEELKQQVDAGDYAAAMRSINDLNDVRDQSLYREVGRLTRSLHEAIRNFQIDPQNAEQREALSKMTDASDRLSYVVEMTDSAANRTMDLVEEAMPKTNALKEEAGHLLSEWQRFRRREMSADEFRELSRRVEHFFASVSTESETIYGSLSEILLAQDFQDLTGQVIQKVTTLVKEVEEHLLHLVVMASHVDQMTGTDHQLDDSEKTPDKKASGKGEGPQLNAEEREDVVSGQDDVDDLLSSLGF</sequence>
<evidence type="ECO:0000256" key="11">
    <source>
        <dbReference type="PIRSR" id="PIRSR002884-1"/>
    </source>
</evidence>
<dbReference type="Pfam" id="PF04344">
    <property type="entry name" value="CheZ"/>
    <property type="match status" value="1"/>
</dbReference>
<dbReference type="RefSeq" id="WP_095609591.1">
    <property type="nucleotide sequence ID" value="NZ_NMPM01000006.1"/>
</dbReference>
<comment type="similarity">
    <text evidence="2 10">Belongs to the CheZ family.</text>
</comment>
<feature type="compositionally biased region" description="Basic and acidic residues" evidence="12">
    <location>
        <begin position="220"/>
        <end position="235"/>
    </location>
</feature>
<evidence type="ECO:0000256" key="4">
    <source>
        <dbReference type="ARBA" id="ARBA00022490"/>
    </source>
</evidence>
<dbReference type="SUPFAM" id="SSF75708">
    <property type="entry name" value="Chemotaxis phosphatase CheZ"/>
    <property type="match status" value="1"/>
</dbReference>
<dbReference type="EMBL" id="QEKQ01000001">
    <property type="protein sequence ID" value="PVY79272.1"/>
    <property type="molecule type" value="Genomic_DNA"/>
</dbReference>
<dbReference type="GO" id="GO:0004721">
    <property type="term" value="F:phosphoprotein phosphatase activity"/>
    <property type="evidence" value="ECO:0007669"/>
    <property type="project" value="UniProtKB-KW"/>
</dbReference>
<evidence type="ECO:0000256" key="3">
    <source>
        <dbReference type="ARBA" id="ARBA00018484"/>
    </source>
</evidence>
<dbReference type="GO" id="GO:0005737">
    <property type="term" value="C:cytoplasm"/>
    <property type="evidence" value="ECO:0007669"/>
    <property type="project" value="UniProtKB-SubCell"/>
</dbReference>
<dbReference type="GO" id="GO:0097588">
    <property type="term" value="P:archaeal or bacterial-type flagellum-dependent cell motility"/>
    <property type="evidence" value="ECO:0007669"/>
    <property type="project" value="UniProtKB-KW"/>
</dbReference>
<dbReference type="GO" id="GO:0050920">
    <property type="term" value="P:regulation of chemotaxis"/>
    <property type="evidence" value="ECO:0007669"/>
    <property type="project" value="InterPro"/>
</dbReference>
<evidence type="ECO:0000313" key="14">
    <source>
        <dbReference type="EMBL" id="PVY79272.1"/>
    </source>
</evidence>
<dbReference type="GO" id="GO:0009288">
    <property type="term" value="C:bacterial-type flagellum"/>
    <property type="evidence" value="ECO:0007669"/>
    <property type="project" value="InterPro"/>
</dbReference>
<dbReference type="InterPro" id="IPR007439">
    <property type="entry name" value="Chemotax_Pase_CheZ"/>
</dbReference>
<keyword evidence="5 10" id="KW-0145">Chemotaxis</keyword>
<feature type="compositionally biased region" description="Basic and acidic residues" evidence="12">
    <location>
        <begin position="1"/>
        <end position="11"/>
    </location>
</feature>
<feature type="site" description="Enhances dephosphorylation of CheY-P" evidence="11">
    <location>
        <position position="186"/>
    </location>
</feature>
<gene>
    <name evidence="14" type="ORF">C8D92_101485</name>
    <name evidence="13" type="ORF">CF392_00925</name>
</gene>
<protein>
    <recommendedName>
        <fullName evidence="3 10">Protein phosphatase CheZ</fullName>
        <ecNumber evidence="10">3.1.3.-</ecNumber>
    </recommendedName>
    <alternativeName>
        <fullName evidence="9 10">Chemotaxis protein CheZ</fullName>
    </alternativeName>
</protein>
<keyword evidence="4 10" id="KW-0963">Cytoplasm</keyword>
<dbReference type="Proteomes" id="UP000245887">
    <property type="component" value="Unassembled WGS sequence"/>
</dbReference>
<dbReference type="PIRSF" id="PIRSF002884">
    <property type="entry name" value="CheZ"/>
    <property type="match status" value="1"/>
</dbReference>
<comment type="function">
    <text evidence="10">Plays an important role in bacterial chemotaxis signal transduction pathway by accelerating the dephosphorylation of phosphorylated CheY (CheY-P).</text>
</comment>
<dbReference type="PANTHER" id="PTHR43693">
    <property type="entry name" value="PROTEIN PHOSPHATASE CHEZ"/>
    <property type="match status" value="1"/>
</dbReference>
<evidence type="ECO:0000256" key="8">
    <source>
        <dbReference type="ARBA" id="ARBA00022912"/>
    </source>
</evidence>
<proteinExistence type="inferred from homology"/>
<keyword evidence="15" id="KW-1185">Reference proteome</keyword>
<evidence type="ECO:0000313" key="13">
    <source>
        <dbReference type="EMBL" id="PAV27355.1"/>
    </source>
</evidence>
<evidence type="ECO:0000256" key="5">
    <source>
        <dbReference type="ARBA" id="ARBA00022500"/>
    </source>
</evidence>
<dbReference type="PANTHER" id="PTHR43693:SF1">
    <property type="entry name" value="PROTEIN PHOSPHATASE CHEZ"/>
    <property type="match status" value="1"/>
</dbReference>
<keyword evidence="6 10" id="KW-0283">Flagellar rotation</keyword>
<evidence type="ECO:0000256" key="1">
    <source>
        <dbReference type="ARBA" id="ARBA00004496"/>
    </source>
</evidence>
<evidence type="ECO:0000256" key="10">
    <source>
        <dbReference type="PIRNR" id="PIRNR002884"/>
    </source>
</evidence>
<dbReference type="OrthoDB" id="9773007at2"/>
<dbReference type="GO" id="GO:0006935">
    <property type="term" value="P:chemotaxis"/>
    <property type="evidence" value="ECO:0007669"/>
    <property type="project" value="UniProtKB-KW"/>
</dbReference>
<keyword evidence="8 10" id="KW-0904">Protein phosphatase</keyword>
<evidence type="ECO:0000256" key="7">
    <source>
        <dbReference type="ARBA" id="ARBA00022801"/>
    </source>
</evidence>
<comment type="caution">
    <text evidence="13">The sequence shown here is derived from an EMBL/GenBank/DDBJ whole genome shotgun (WGS) entry which is preliminary data.</text>
</comment>
<dbReference type="Gene3D" id="1.10.287.500">
    <property type="entry name" value="Helix hairpin bin"/>
    <property type="match status" value="1"/>
</dbReference>
<comment type="subcellular location">
    <subcellularLocation>
        <location evidence="1 10">Cytoplasm</location>
    </subcellularLocation>
</comment>
<feature type="region of interest" description="Disordered" evidence="12">
    <location>
        <begin position="1"/>
        <end position="22"/>
    </location>
</feature>
<evidence type="ECO:0000313" key="15">
    <source>
        <dbReference type="Proteomes" id="UP000218332"/>
    </source>
</evidence>
<reference evidence="14 16" key="2">
    <citation type="submission" date="2018-04" db="EMBL/GenBank/DDBJ databases">
        <title>Genomic Encyclopedia of Type Strains, Phase IV (KMG-IV): sequencing the most valuable type-strain genomes for metagenomic binning, comparative biology and taxonomic classification.</title>
        <authorList>
            <person name="Goeker M."/>
        </authorList>
    </citation>
    <scope>NUCLEOTIDE SEQUENCE [LARGE SCALE GENOMIC DNA]</scope>
    <source>
        <strain evidence="14 16">DSM 28688</strain>
    </source>
</reference>
<keyword evidence="7 10" id="KW-0378">Hydrolase</keyword>
<evidence type="ECO:0000256" key="9">
    <source>
        <dbReference type="ARBA" id="ARBA00029599"/>
    </source>
</evidence>
<evidence type="ECO:0000313" key="16">
    <source>
        <dbReference type="Proteomes" id="UP000245887"/>
    </source>
</evidence>
<accession>A0A2A2I8A5</accession>